<evidence type="ECO:0000259" key="1">
    <source>
        <dbReference type="Pfam" id="PF00144"/>
    </source>
</evidence>
<reference evidence="2 3" key="1">
    <citation type="submission" date="2014-05" db="EMBL/GenBank/DDBJ databases">
        <title>Draft Genome Sequence of Kitasatospora cheerisanensis KCTC 2395.</title>
        <authorList>
            <person name="Nam D.H."/>
        </authorList>
    </citation>
    <scope>NUCLEOTIDE SEQUENCE [LARGE SCALE GENOMIC DNA]</scope>
    <source>
        <strain evidence="2 3">KCTC 2395</strain>
    </source>
</reference>
<dbReference type="InterPro" id="IPR050789">
    <property type="entry name" value="Diverse_Enzym_Activities"/>
</dbReference>
<dbReference type="HOGENOM" id="CLU_020027_11_2_11"/>
<dbReference type="eggNOG" id="COG1680">
    <property type="taxonomic scope" value="Bacteria"/>
</dbReference>
<organism evidence="2 3">
    <name type="scientific">Kitasatospora cheerisanensis KCTC 2395</name>
    <dbReference type="NCBI Taxonomy" id="1348663"/>
    <lineage>
        <taxon>Bacteria</taxon>
        <taxon>Bacillati</taxon>
        <taxon>Actinomycetota</taxon>
        <taxon>Actinomycetes</taxon>
        <taxon>Kitasatosporales</taxon>
        <taxon>Streptomycetaceae</taxon>
        <taxon>Kitasatospora</taxon>
    </lineage>
</organism>
<dbReference type="PANTHER" id="PTHR43283">
    <property type="entry name" value="BETA-LACTAMASE-RELATED"/>
    <property type="match status" value="1"/>
</dbReference>
<dbReference type="PANTHER" id="PTHR43283:SF3">
    <property type="entry name" value="BETA-LACTAMASE FAMILY PROTEIN (AFU_ORTHOLOGUE AFUA_5G07500)"/>
    <property type="match status" value="1"/>
</dbReference>
<accession>A0A066Z3Q2</accession>
<dbReference type="InterPro" id="IPR001466">
    <property type="entry name" value="Beta-lactam-related"/>
</dbReference>
<name>A0A066Z3Q2_9ACTN</name>
<dbReference type="Pfam" id="PF00144">
    <property type="entry name" value="Beta-lactamase"/>
    <property type="match status" value="1"/>
</dbReference>
<sequence length="419" mass="45158">MIDRGPSNFFSSLMAGVFSVQLDADRLSALGVYFDRQVEEGRLPGWTCVVAQRGEVKYAASGGMADIAKGSPMKTDSVFRAWSLSKAMTSVAFMTLVEKGLVALNDPVADYLPGFDRMRVYRTGLAEAPITEGLVEPMRIWHLLTHTSGLGYGSHQSHAVDSLYSGAGYALGVPPETDLKAATEAWGSFPLRFQPGTAWNYGVSTDVLGRVIEVVSGRSLDAYLAEALFEPLGLRDTGFHVAESEAHRYAEIYTPGPEGGLAPLGLPVDTKAPLFLSGGGGIYTTAEDYTAFLGMLAADGRIAGTDDHLLSPMTVASMRSNHLPGDTVLGSGYGYWPVPAINELMTSVGFGLGFMTVKTPHQSHWLTREGEYGWLSASSTNFFVDPSTGVTAVIVPQLFPSRTLPIANRLRQFVYQSYR</sequence>
<dbReference type="Gene3D" id="3.40.710.10">
    <property type="entry name" value="DD-peptidase/beta-lactamase superfamily"/>
    <property type="match status" value="1"/>
</dbReference>
<dbReference type="SUPFAM" id="SSF56601">
    <property type="entry name" value="beta-lactamase/transpeptidase-like"/>
    <property type="match status" value="1"/>
</dbReference>
<dbReference type="InterPro" id="IPR012338">
    <property type="entry name" value="Beta-lactam/transpept-like"/>
</dbReference>
<keyword evidence="3" id="KW-1185">Reference proteome</keyword>
<dbReference type="Proteomes" id="UP000027178">
    <property type="component" value="Unassembled WGS sequence"/>
</dbReference>
<evidence type="ECO:0000313" key="3">
    <source>
        <dbReference type="Proteomes" id="UP000027178"/>
    </source>
</evidence>
<proteinExistence type="predicted"/>
<dbReference type="PATRIC" id="fig|1348663.4.peg.1262"/>
<gene>
    <name evidence="2" type="ORF">KCH_13200</name>
</gene>
<feature type="domain" description="Beta-lactamase-related" evidence="1">
    <location>
        <begin position="34"/>
        <end position="411"/>
    </location>
</feature>
<evidence type="ECO:0000313" key="2">
    <source>
        <dbReference type="EMBL" id="KDN86874.1"/>
    </source>
</evidence>
<dbReference type="EMBL" id="JNBY01000051">
    <property type="protein sequence ID" value="KDN86874.1"/>
    <property type="molecule type" value="Genomic_DNA"/>
</dbReference>
<dbReference type="AlphaFoldDB" id="A0A066Z3Q2"/>
<comment type="caution">
    <text evidence="2">The sequence shown here is derived from an EMBL/GenBank/DDBJ whole genome shotgun (WGS) entry which is preliminary data.</text>
</comment>
<protein>
    <recommendedName>
        <fullName evidence="1">Beta-lactamase-related domain-containing protein</fullName>
    </recommendedName>
</protein>